<evidence type="ECO:0000259" key="2">
    <source>
        <dbReference type="Pfam" id="PF23921"/>
    </source>
</evidence>
<dbReference type="Proteomes" id="UP000066737">
    <property type="component" value="Plasmid pSTJ001"/>
</dbReference>
<accession>A0A0U5H5F9</accession>
<dbReference type="RefSeq" id="WP_059058367.1">
    <property type="nucleotide sequence ID" value="NZ_CEML01000003.1"/>
</dbReference>
<dbReference type="EMBL" id="LN831303">
    <property type="protein sequence ID" value="CQH63262.1"/>
    <property type="molecule type" value="Genomic_DNA"/>
</dbReference>
<reference evidence="4" key="1">
    <citation type="journal article" date="2016" name="Environ. Microbiol.">
        <title>The complete genome of a viable archaeum isolated from 123-million-year-old rock salt.</title>
        <authorList>
            <person name="Jaakkola S.T."/>
            <person name="Pfeiffer F."/>
            <person name="Ravantti J.J."/>
            <person name="Guo Q."/>
            <person name="Liu Y."/>
            <person name="Chen X."/>
            <person name="Ma H."/>
            <person name="Yang C."/>
            <person name="Oksanen H.M."/>
            <person name="Bamford D.H."/>
        </authorList>
    </citation>
    <scope>NUCLEOTIDE SEQUENCE</scope>
    <source>
        <strain evidence="4">JI20-1</strain>
        <plasmid evidence="4">Plasmid pSTJ001</plasmid>
    </source>
</reference>
<dbReference type="AlphaFoldDB" id="A0A0U5H5F9"/>
<evidence type="ECO:0000313" key="3">
    <source>
        <dbReference type="EMBL" id="CQH63262.1"/>
    </source>
</evidence>
<dbReference type="KEGG" id="hhb:Hhub_4024"/>
<dbReference type="OrthoDB" id="206489at2157"/>
<dbReference type="InterPro" id="IPR055684">
    <property type="entry name" value="DUF7260"/>
</dbReference>
<gene>
    <name evidence="3" type="ORF">HHUB_4024</name>
</gene>
<evidence type="ECO:0000256" key="1">
    <source>
        <dbReference type="SAM" id="Coils"/>
    </source>
</evidence>
<evidence type="ECO:0000313" key="4">
    <source>
        <dbReference type="Proteomes" id="UP000066737"/>
    </source>
</evidence>
<organism evidence="3 4">
    <name type="scientific">Halobacterium hubeiense</name>
    <dbReference type="NCBI Taxonomy" id="1407499"/>
    <lineage>
        <taxon>Archaea</taxon>
        <taxon>Methanobacteriati</taxon>
        <taxon>Methanobacteriota</taxon>
        <taxon>Stenosarchaea group</taxon>
        <taxon>Halobacteria</taxon>
        <taxon>Halobacteriales</taxon>
        <taxon>Halobacteriaceae</taxon>
        <taxon>Halobacterium</taxon>
    </lineage>
</organism>
<keyword evidence="4" id="KW-1185">Reference proteome</keyword>
<feature type="coiled-coil region" evidence="1">
    <location>
        <begin position="135"/>
        <end position="169"/>
    </location>
</feature>
<name>A0A0U5H5F9_9EURY</name>
<feature type="domain" description="DUF7260" evidence="2">
    <location>
        <begin position="24"/>
        <end position="245"/>
    </location>
</feature>
<dbReference type="Pfam" id="PF23921">
    <property type="entry name" value="DUF7260"/>
    <property type="match status" value="1"/>
</dbReference>
<geneLocation type="plasmid" evidence="4">
    <name>pSTJ001</name>
</geneLocation>
<protein>
    <recommendedName>
        <fullName evidence="2">DUF7260 domain-containing protein</fullName>
    </recommendedName>
</protein>
<sequence length="262" mass="29611">MAKPSRASNPQYHVQSLHEYVLAPLSAAASRLERERTEVATERDAFREFRERIADIEPAPRTAAPRCFAESTGRSPRTDALADVRSAYRETVMDVPHYESVYGEPLAGHAAAELRPELGHQLAETTSSSFTVPLREALRVAAQRAIDERQHLLERLDEEESSIKTARGEILELLRPLSTTVIPEWHRGTFLRRLDAIADRRQERLHARGDLPDDREYSLCTHLYDDAEWTYPVLTAVARVRETVTVGEGGESALSQRRCESL</sequence>
<proteinExistence type="predicted"/>
<dbReference type="GeneID" id="26660375"/>
<keyword evidence="1" id="KW-0175">Coiled coil</keyword>